<accession>A0AAU9B5W8</accession>
<name>A0AAU9B5W8_LYSEN</name>
<organism evidence="1 2">
    <name type="scientific">Lysobacter enzymogenes</name>
    <dbReference type="NCBI Taxonomy" id="69"/>
    <lineage>
        <taxon>Bacteria</taxon>
        <taxon>Pseudomonadati</taxon>
        <taxon>Pseudomonadota</taxon>
        <taxon>Gammaproteobacteria</taxon>
        <taxon>Lysobacterales</taxon>
        <taxon>Lysobacteraceae</taxon>
        <taxon>Lysobacter</taxon>
    </lineage>
</organism>
<gene>
    <name evidence="1" type="ORF">LEN_4384</name>
</gene>
<dbReference type="KEGG" id="lem:LEN_4384"/>
<reference evidence="1 2" key="1">
    <citation type="journal article" date="2017" name="DNA Res.">
        <title>Complete genome sequence and expression profile of the commercial lytic enzyme producer Lysobacter enzymogenes M497-1.</title>
        <authorList>
            <person name="Takami H."/>
            <person name="Toyoda A."/>
            <person name="Uchiyama I."/>
            <person name="Itoh T."/>
            <person name="Takaki Y."/>
            <person name="Arai W."/>
            <person name="Nishi S."/>
            <person name="Kawai M."/>
            <person name="Shinya K."/>
            <person name="Ikeda H."/>
        </authorList>
    </citation>
    <scope>NUCLEOTIDE SEQUENCE [LARGE SCALE GENOMIC DNA]</scope>
    <source>
        <strain evidence="1 2">M497-1</strain>
    </source>
</reference>
<protein>
    <submittedName>
        <fullName evidence="1">Uncharacterized protein</fullName>
    </submittedName>
</protein>
<dbReference type="AlphaFoldDB" id="A0AAU9B5W8"/>
<dbReference type="EMBL" id="AP014940">
    <property type="protein sequence ID" value="BAV99871.1"/>
    <property type="molecule type" value="Genomic_DNA"/>
</dbReference>
<evidence type="ECO:0000313" key="2">
    <source>
        <dbReference type="Proteomes" id="UP000218824"/>
    </source>
</evidence>
<proteinExistence type="predicted"/>
<dbReference type="Proteomes" id="UP000218824">
    <property type="component" value="Chromosome"/>
</dbReference>
<sequence length="122" mass="13220">MVFFPAQAGGFDLDWARDALTAQGLSVDAQPGALAVRWDEDGPVLRVAYAQGEQVAREALQRAGEGAPAEALLRACTARFEIAIDDLDEALDEMNTLIEVQSTLQDGTGGHLFNTWNREWSA</sequence>
<evidence type="ECO:0000313" key="1">
    <source>
        <dbReference type="EMBL" id="BAV99871.1"/>
    </source>
</evidence>